<feature type="domain" description="VWFD" evidence="3">
    <location>
        <begin position="318"/>
        <end position="497"/>
    </location>
</feature>
<dbReference type="InterPro" id="IPR014853">
    <property type="entry name" value="VWF/SSPO/ZAN-like_Cys-rich_dom"/>
</dbReference>
<organism evidence="4 5">
    <name type="scientific">Pleurodeles waltl</name>
    <name type="common">Iberian ribbed newt</name>
    <dbReference type="NCBI Taxonomy" id="8319"/>
    <lineage>
        <taxon>Eukaryota</taxon>
        <taxon>Metazoa</taxon>
        <taxon>Chordata</taxon>
        <taxon>Craniata</taxon>
        <taxon>Vertebrata</taxon>
        <taxon>Euteleostomi</taxon>
        <taxon>Amphibia</taxon>
        <taxon>Batrachia</taxon>
        <taxon>Caudata</taxon>
        <taxon>Salamandroidea</taxon>
        <taxon>Salamandridae</taxon>
        <taxon>Pleurodelinae</taxon>
        <taxon>Pleurodeles</taxon>
    </lineage>
</organism>
<evidence type="ECO:0000313" key="4">
    <source>
        <dbReference type="EMBL" id="KAJ1132325.1"/>
    </source>
</evidence>
<dbReference type="PANTHER" id="PTHR11339">
    <property type="entry name" value="EXTRACELLULAR MATRIX GLYCOPROTEIN RELATED"/>
    <property type="match status" value="1"/>
</dbReference>
<evidence type="ECO:0000256" key="2">
    <source>
        <dbReference type="ARBA" id="ARBA00023180"/>
    </source>
</evidence>
<evidence type="ECO:0000256" key="1">
    <source>
        <dbReference type="ARBA" id="ARBA00023157"/>
    </source>
</evidence>
<dbReference type="CDD" id="cd19941">
    <property type="entry name" value="TIL"/>
    <property type="match status" value="1"/>
</dbReference>
<dbReference type="SUPFAM" id="SSF57567">
    <property type="entry name" value="Serine protease inhibitors"/>
    <property type="match status" value="1"/>
</dbReference>
<dbReference type="Gene3D" id="2.10.25.10">
    <property type="entry name" value="Laminin"/>
    <property type="match status" value="1"/>
</dbReference>
<keyword evidence="2" id="KW-0325">Glycoprotein</keyword>
<protein>
    <recommendedName>
        <fullName evidence="3">VWFD domain-containing protein</fullName>
    </recommendedName>
</protein>
<dbReference type="InterPro" id="IPR002919">
    <property type="entry name" value="TIL_dom"/>
</dbReference>
<dbReference type="InterPro" id="IPR001846">
    <property type="entry name" value="VWF_type-D"/>
</dbReference>
<dbReference type="FunFam" id="2.10.25.10:FF:000055">
    <property type="entry name" value="alpha-tectorin isoform X1"/>
    <property type="match status" value="1"/>
</dbReference>
<dbReference type="SMART" id="SM00216">
    <property type="entry name" value="VWD"/>
    <property type="match status" value="1"/>
</dbReference>
<keyword evidence="5" id="KW-1185">Reference proteome</keyword>
<accession>A0AAV7PZC2</accession>
<dbReference type="GO" id="GO:0031012">
    <property type="term" value="C:extracellular matrix"/>
    <property type="evidence" value="ECO:0007669"/>
    <property type="project" value="TreeGrafter"/>
</dbReference>
<dbReference type="SMART" id="SM00832">
    <property type="entry name" value="C8"/>
    <property type="match status" value="2"/>
</dbReference>
<dbReference type="Pfam" id="PF01826">
    <property type="entry name" value="TIL"/>
    <property type="match status" value="1"/>
</dbReference>
<feature type="domain" description="VWFD" evidence="3">
    <location>
        <begin position="1"/>
        <end position="109"/>
    </location>
</feature>
<evidence type="ECO:0000313" key="5">
    <source>
        <dbReference type="Proteomes" id="UP001066276"/>
    </source>
</evidence>
<dbReference type="AlphaFoldDB" id="A0AAV7PZC2"/>
<gene>
    <name evidence="4" type="ORF">NDU88_010648</name>
</gene>
<comment type="caution">
    <text evidence="4">The sequence shown here is derived from an EMBL/GenBank/DDBJ whole genome shotgun (WGS) entry which is preliminary data.</text>
</comment>
<keyword evidence="1" id="KW-1015">Disulfide bond</keyword>
<dbReference type="Pfam" id="PF00094">
    <property type="entry name" value="VWD"/>
    <property type="match status" value="2"/>
</dbReference>
<sequence length="612" mass="68401">MVRSEYGLARVNNQRGPLPISLNNGTLKVYQQGQYAVLETSYGLQVLYDWKTFIIVKVPPTFHRNVCGMCGNNNQDPTDDFMMPSGEQAANATQLGSSWKTNDTDADCSDDCSGVCPDVSAELAMKYEALEFCGLLADNTTGPFRLCYPQINPLPFLKGCVRDLSLSNGYQINLCQTFTTYAVACHNRGIQTEDWRSLSGCDPECPLNSIFKTCGSACPETCVQPTVDNCSRPCVETCECNEDFVLSEGACIPESECGCYFEGRSYAPKAKFWKDDCQKECFCNSESKNVECKTSKCRTEEVCGTRNGILDCYPVGNSTCLAVGDPHYSTFDGLRYNFMGTCVYLFSGLCQLYTGLEDFEVYVQNDKRSSKTVSYTKMVEVKVYENEIVINKEFPRRVTLNGLLINLPYTVANGKIEMYRKGRTAVIETDFGLKVTFDWWSHLSLTIPSTYSKSVCGLCGNFDSDKKNDLTIRGDSVVSKPTAFGNSWKKRDVEGCQETPLEECANKESMLAQQKENKTSCGILLDLNGPFHDCHSRVDPEGFFQDCVYDFCFYKGMQKVFCQMVASYVLACQEAGVKVHQWRNDSFCRPENSCFGQALGLDIQEPVEALIE</sequence>
<dbReference type="Pfam" id="PF08742">
    <property type="entry name" value="C8"/>
    <property type="match status" value="2"/>
</dbReference>
<dbReference type="InterPro" id="IPR036084">
    <property type="entry name" value="Ser_inhib-like_sf"/>
</dbReference>
<dbReference type="PROSITE" id="PS51233">
    <property type="entry name" value="VWFD"/>
    <property type="match status" value="2"/>
</dbReference>
<name>A0AAV7PZC2_PLEWA</name>
<proteinExistence type="predicted"/>
<dbReference type="PANTHER" id="PTHR11339:SF374">
    <property type="entry name" value="ZONADHESIN"/>
    <property type="match status" value="1"/>
</dbReference>
<dbReference type="InterPro" id="IPR050780">
    <property type="entry name" value="Mucin_vWF_Thrombospondin_sf"/>
</dbReference>
<dbReference type="Proteomes" id="UP001066276">
    <property type="component" value="Chromosome 7"/>
</dbReference>
<dbReference type="GO" id="GO:0005615">
    <property type="term" value="C:extracellular space"/>
    <property type="evidence" value="ECO:0007669"/>
    <property type="project" value="TreeGrafter"/>
</dbReference>
<dbReference type="EMBL" id="JANPWB010000011">
    <property type="protein sequence ID" value="KAJ1132325.1"/>
    <property type="molecule type" value="Genomic_DNA"/>
</dbReference>
<reference evidence="4" key="1">
    <citation type="journal article" date="2022" name="bioRxiv">
        <title>Sequencing and chromosome-scale assembly of the giantPleurodeles waltlgenome.</title>
        <authorList>
            <person name="Brown T."/>
            <person name="Elewa A."/>
            <person name="Iarovenko S."/>
            <person name="Subramanian E."/>
            <person name="Araus A.J."/>
            <person name="Petzold A."/>
            <person name="Susuki M."/>
            <person name="Suzuki K.-i.T."/>
            <person name="Hayashi T."/>
            <person name="Toyoda A."/>
            <person name="Oliveira C."/>
            <person name="Osipova E."/>
            <person name="Leigh N.D."/>
            <person name="Simon A."/>
            <person name="Yun M.H."/>
        </authorList>
    </citation>
    <scope>NUCLEOTIDE SEQUENCE</scope>
    <source>
        <strain evidence="4">20211129_DDA</strain>
        <tissue evidence="4">Liver</tissue>
    </source>
</reference>
<evidence type="ECO:0000259" key="3">
    <source>
        <dbReference type="PROSITE" id="PS51233"/>
    </source>
</evidence>